<sequence>MVDLHMCFMVVRLNAESLTSASCPWSLGTLFLSGIKKKRPRPAHNNAEGNENQDRPQNAEPVLNAGAYGDDGGEINPALITINGEDTEKDHHGGRFDCVTTVEETGTCVVTTVEETVVAVTVEEAWTWLSLRFCSGNGTVWSCGWATSKSEQTRNAEEGVVDANGAGGQIVTDRHTIMLKETSGHKMRTLCRTQGLMVMTAGR</sequence>
<evidence type="ECO:0000256" key="1">
    <source>
        <dbReference type="SAM" id="MobiDB-lite"/>
    </source>
</evidence>
<evidence type="ECO:0000313" key="3">
    <source>
        <dbReference type="Proteomes" id="UP000245119"/>
    </source>
</evidence>
<proteinExistence type="predicted"/>
<reference evidence="2 3" key="1">
    <citation type="submission" date="2018-04" db="EMBL/GenBank/DDBJ databases">
        <title>The genome of golden apple snail Pomacea canaliculata provides insight into stress tolerance and invasive adaptation.</title>
        <authorList>
            <person name="Liu C."/>
            <person name="Liu B."/>
            <person name="Ren Y."/>
            <person name="Zhang Y."/>
            <person name="Wang H."/>
            <person name="Li S."/>
            <person name="Jiang F."/>
            <person name="Yin L."/>
            <person name="Zhang G."/>
            <person name="Qian W."/>
            <person name="Fan W."/>
        </authorList>
    </citation>
    <scope>NUCLEOTIDE SEQUENCE [LARGE SCALE GENOMIC DNA]</scope>
    <source>
        <strain evidence="2">SZHN2017</strain>
        <tissue evidence="2">Muscle</tissue>
    </source>
</reference>
<dbReference type="Proteomes" id="UP000245119">
    <property type="component" value="Linkage Group LG14"/>
</dbReference>
<keyword evidence="3" id="KW-1185">Reference proteome</keyword>
<gene>
    <name evidence="2" type="ORF">C0Q70_21516</name>
</gene>
<feature type="region of interest" description="Disordered" evidence="1">
    <location>
        <begin position="39"/>
        <end position="66"/>
    </location>
</feature>
<protein>
    <submittedName>
        <fullName evidence="2">Uncharacterized protein</fullName>
    </submittedName>
</protein>
<evidence type="ECO:0000313" key="2">
    <source>
        <dbReference type="EMBL" id="PVD18957.1"/>
    </source>
</evidence>
<dbReference type="EMBL" id="PZQS01000014">
    <property type="protein sequence ID" value="PVD18957.1"/>
    <property type="molecule type" value="Genomic_DNA"/>
</dbReference>
<organism evidence="2 3">
    <name type="scientific">Pomacea canaliculata</name>
    <name type="common">Golden apple snail</name>
    <dbReference type="NCBI Taxonomy" id="400727"/>
    <lineage>
        <taxon>Eukaryota</taxon>
        <taxon>Metazoa</taxon>
        <taxon>Spiralia</taxon>
        <taxon>Lophotrochozoa</taxon>
        <taxon>Mollusca</taxon>
        <taxon>Gastropoda</taxon>
        <taxon>Caenogastropoda</taxon>
        <taxon>Architaenioglossa</taxon>
        <taxon>Ampullarioidea</taxon>
        <taxon>Ampullariidae</taxon>
        <taxon>Pomacea</taxon>
    </lineage>
</organism>
<name>A0A2T7NCR9_POMCA</name>
<accession>A0A2T7NCR9</accession>
<dbReference type="AlphaFoldDB" id="A0A2T7NCR9"/>
<comment type="caution">
    <text evidence="2">The sequence shown here is derived from an EMBL/GenBank/DDBJ whole genome shotgun (WGS) entry which is preliminary data.</text>
</comment>